<dbReference type="SUPFAM" id="SSF47175">
    <property type="entry name" value="Cytochromes"/>
    <property type="match status" value="1"/>
</dbReference>
<dbReference type="InterPro" id="IPR002321">
    <property type="entry name" value="Cyt_c_II"/>
</dbReference>
<dbReference type="Proteomes" id="UP000309550">
    <property type="component" value="Unassembled WGS sequence"/>
</dbReference>
<sequence>MRISDVTLTATLTFAVLATTAFAAAHSDKALKSAVDARRAQMQLISYNTGVLGDMAKGDIPFDTATARAAAANLNAAARLDRSLTWVAGTEQGRVEGARAKPAVWTDAAGFEAKFTALQTAAAAMETAAGADLAAIQAAMEDLGGACKACHDDYRGPKN</sequence>
<protein>
    <submittedName>
        <fullName evidence="9">Cytochrome c</fullName>
    </submittedName>
</protein>
<dbReference type="GO" id="GO:0009055">
    <property type="term" value="F:electron transfer activity"/>
    <property type="evidence" value="ECO:0007669"/>
    <property type="project" value="InterPro"/>
</dbReference>
<evidence type="ECO:0000256" key="2">
    <source>
        <dbReference type="ARBA" id="ARBA00022617"/>
    </source>
</evidence>
<proteinExistence type="predicted"/>
<feature type="binding site" description="covalent" evidence="7">
    <location>
        <position position="150"/>
    </location>
    <ligand>
        <name>heme c</name>
        <dbReference type="ChEBI" id="CHEBI:61717"/>
    </ligand>
</feature>
<dbReference type="InterPro" id="IPR010980">
    <property type="entry name" value="Cyt_c/b562"/>
</dbReference>
<evidence type="ECO:0000313" key="9">
    <source>
        <dbReference type="EMBL" id="TMM54515.1"/>
    </source>
</evidence>
<keyword evidence="3 6" id="KW-0479">Metal-binding</keyword>
<evidence type="ECO:0000256" key="3">
    <source>
        <dbReference type="ARBA" id="ARBA00022723"/>
    </source>
</evidence>
<name>A0A5S3PPR9_9RHOB</name>
<keyword evidence="5 6" id="KW-0408">Iron</keyword>
<feature type="binding site" description="covalent" evidence="7">
    <location>
        <position position="147"/>
    </location>
    <ligand>
        <name>heme c</name>
        <dbReference type="ChEBI" id="CHEBI:61717"/>
    </ligand>
</feature>
<dbReference type="PIRSF" id="PIRSF000027">
    <property type="entry name" value="Cytc_c_prime"/>
    <property type="match status" value="1"/>
</dbReference>
<evidence type="ECO:0000256" key="7">
    <source>
        <dbReference type="PIRSR" id="PIRSR000027-2"/>
    </source>
</evidence>
<feature type="binding site" description="axial binding residue" evidence="6">
    <location>
        <position position="151"/>
    </location>
    <ligand>
        <name>heme c</name>
        <dbReference type="ChEBI" id="CHEBI:61717"/>
    </ligand>
    <ligandPart>
        <name>Fe</name>
        <dbReference type="ChEBI" id="CHEBI:18248"/>
    </ligandPart>
</feature>
<dbReference type="InterPro" id="IPR015984">
    <property type="entry name" value="Cyt_c_prime_subgr"/>
</dbReference>
<dbReference type="GO" id="GO:0022900">
    <property type="term" value="P:electron transport chain"/>
    <property type="evidence" value="ECO:0007669"/>
    <property type="project" value="InterPro"/>
</dbReference>
<keyword evidence="1" id="KW-0813">Transport</keyword>
<comment type="PTM">
    <text evidence="7">Binds 1 heme group per subunit.</text>
</comment>
<keyword evidence="8" id="KW-0732">Signal</keyword>
<feature type="chain" id="PRO_5024291870" evidence="8">
    <location>
        <begin position="24"/>
        <end position="159"/>
    </location>
</feature>
<evidence type="ECO:0000256" key="8">
    <source>
        <dbReference type="SAM" id="SignalP"/>
    </source>
</evidence>
<dbReference type="InterPro" id="IPR012127">
    <property type="entry name" value="Cyt_c_prime"/>
</dbReference>
<evidence type="ECO:0000313" key="10">
    <source>
        <dbReference type="Proteomes" id="UP000309550"/>
    </source>
</evidence>
<gene>
    <name evidence="9" type="ORF">FDT80_02665</name>
</gene>
<keyword evidence="10" id="KW-1185">Reference proteome</keyword>
<evidence type="ECO:0000256" key="4">
    <source>
        <dbReference type="ARBA" id="ARBA00022982"/>
    </source>
</evidence>
<organism evidence="9 10">
    <name type="scientific">Sulfitobacter sabulilitoris</name>
    <dbReference type="NCBI Taxonomy" id="2562655"/>
    <lineage>
        <taxon>Bacteria</taxon>
        <taxon>Pseudomonadati</taxon>
        <taxon>Pseudomonadota</taxon>
        <taxon>Alphaproteobacteria</taxon>
        <taxon>Rhodobacterales</taxon>
        <taxon>Roseobacteraceae</taxon>
        <taxon>Sulfitobacter</taxon>
    </lineage>
</organism>
<keyword evidence="2 7" id="KW-0349">Heme</keyword>
<dbReference type="Pfam" id="PF01322">
    <property type="entry name" value="Cytochrom_C_2"/>
    <property type="match status" value="1"/>
</dbReference>
<dbReference type="GO" id="GO:0005506">
    <property type="term" value="F:iron ion binding"/>
    <property type="evidence" value="ECO:0007669"/>
    <property type="project" value="InterPro"/>
</dbReference>
<comment type="caution">
    <text evidence="9">The sequence shown here is derived from an EMBL/GenBank/DDBJ whole genome shotgun (WGS) entry which is preliminary data.</text>
</comment>
<dbReference type="GO" id="GO:0042597">
    <property type="term" value="C:periplasmic space"/>
    <property type="evidence" value="ECO:0007669"/>
    <property type="project" value="InterPro"/>
</dbReference>
<accession>A0A5S3PPR9</accession>
<dbReference type="EMBL" id="VANS01000001">
    <property type="protein sequence ID" value="TMM54515.1"/>
    <property type="molecule type" value="Genomic_DNA"/>
</dbReference>
<evidence type="ECO:0000256" key="1">
    <source>
        <dbReference type="ARBA" id="ARBA00022448"/>
    </source>
</evidence>
<dbReference type="PROSITE" id="PS51009">
    <property type="entry name" value="CYTCII"/>
    <property type="match status" value="1"/>
</dbReference>
<dbReference type="Gene3D" id="1.20.120.10">
    <property type="entry name" value="Cytochrome c/b562"/>
    <property type="match status" value="1"/>
</dbReference>
<feature type="signal peptide" evidence="8">
    <location>
        <begin position="1"/>
        <end position="23"/>
    </location>
</feature>
<dbReference type="PRINTS" id="PR00608">
    <property type="entry name" value="CYTCHROMECII"/>
</dbReference>
<evidence type="ECO:0000256" key="5">
    <source>
        <dbReference type="ARBA" id="ARBA00023004"/>
    </source>
</evidence>
<reference evidence="9 10" key="1">
    <citation type="submission" date="2019-05" db="EMBL/GenBank/DDBJ databases">
        <title>Sulfitobacter sabulilitoris sp. nov., isolated from a marine sand.</title>
        <authorList>
            <person name="Yoon J.-H."/>
        </authorList>
    </citation>
    <scope>NUCLEOTIDE SEQUENCE [LARGE SCALE GENOMIC DNA]</scope>
    <source>
        <strain evidence="9 10">HSMS-29</strain>
    </source>
</reference>
<dbReference type="GO" id="GO:0020037">
    <property type="term" value="F:heme binding"/>
    <property type="evidence" value="ECO:0007669"/>
    <property type="project" value="InterPro"/>
</dbReference>
<dbReference type="RefSeq" id="WP_138660687.1">
    <property type="nucleotide sequence ID" value="NZ_VANS01000001.1"/>
</dbReference>
<dbReference type="OrthoDB" id="7596534at2"/>
<dbReference type="AlphaFoldDB" id="A0A5S3PPR9"/>
<keyword evidence="4" id="KW-0249">Electron transport</keyword>
<evidence type="ECO:0000256" key="6">
    <source>
        <dbReference type="PIRSR" id="PIRSR000027-1"/>
    </source>
</evidence>